<dbReference type="EMBL" id="QVNQ01000002">
    <property type="protein sequence ID" value="RFS86428.1"/>
    <property type="molecule type" value="Genomic_DNA"/>
</dbReference>
<feature type="region of interest" description="Disordered" evidence="1">
    <location>
        <begin position="1"/>
        <end position="30"/>
    </location>
</feature>
<protein>
    <submittedName>
        <fullName evidence="2">Metallopeptidase family protein</fullName>
    </submittedName>
</protein>
<dbReference type="Proteomes" id="UP000262882">
    <property type="component" value="Unassembled WGS sequence"/>
</dbReference>
<dbReference type="Pfam" id="PF06262">
    <property type="entry name" value="Zincin_1"/>
    <property type="match status" value="1"/>
</dbReference>
<dbReference type="CDD" id="cd12954">
    <property type="entry name" value="MMP_TTHA0227_like_1"/>
    <property type="match status" value="1"/>
</dbReference>
<evidence type="ECO:0000256" key="1">
    <source>
        <dbReference type="SAM" id="MobiDB-lite"/>
    </source>
</evidence>
<comment type="caution">
    <text evidence="2">The sequence shown here is derived from an EMBL/GenBank/DDBJ whole genome shotgun (WGS) entry which is preliminary data.</text>
</comment>
<dbReference type="OrthoDB" id="4966605at2"/>
<evidence type="ECO:0000313" key="3">
    <source>
        <dbReference type="Proteomes" id="UP000262882"/>
    </source>
</evidence>
<sequence length="139" mass="15579">MAGVRRRDRHGRGVRGPLTPPQAPVSRTRAERFDDLVDDEARRLGERWERELARVRFGVEAVPPVEPGFAGPVPLARTVHPSPPERSVRIVVYRRPVEARAKGEAELSRMIRDLLVEEVADLLGLSPESVDPSYDSPDE</sequence>
<reference evidence="2 3" key="1">
    <citation type="submission" date="2018-08" db="EMBL/GenBank/DDBJ databases">
        <title>Actinomadura spongicola sp. nov., isolated from marine sponge Leucetta chagosensis.</title>
        <authorList>
            <person name="Li L."/>
            <person name="Lin H.W."/>
        </authorList>
    </citation>
    <scope>NUCLEOTIDE SEQUENCE [LARGE SCALE GENOMIC DNA]</scope>
    <source>
        <strain evidence="2 3">LHW52907</strain>
    </source>
</reference>
<dbReference type="InterPro" id="IPR038555">
    <property type="entry name" value="Zincin_1_sf"/>
</dbReference>
<evidence type="ECO:0000313" key="2">
    <source>
        <dbReference type="EMBL" id="RFS86428.1"/>
    </source>
</evidence>
<organism evidence="2 3">
    <name type="scientific">Actinomadura spongiicola</name>
    <dbReference type="NCBI Taxonomy" id="2303421"/>
    <lineage>
        <taxon>Bacteria</taxon>
        <taxon>Bacillati</taxon>
        <taxon>Actinomycetota</taxon>
        <taxon>Actinomycetes</taxon>
        <taxon>Streptosporangiales</taxon>
        <taxon>Thermomonosporaceae</taxon>
        <taxon>Actinomadura</taxon>
    </lineage>
</organism>
<dbReference type="Gene3D" id="3.30.2010.20">
    <property type="match status" value="1"/>
</dbReference>
<dbReference type="AlphaFoldDB" id="A0A372GM34"/>
<proteinExistence type="predicted"/>
<name>A0A372GM34_9ACTN</name>
<accession>A0A372GM34</accession>
<gene>
    <name evidence="2" type="ORF">D0T12_07520</name>
</gene>
<dbReference type="SUPFAM" id="SSF55486">
    <property type="entry name" value="Metalloproteases ('zincins'), catalytic domain"/>
    <property type="match status" value="1"/>
</dbReference>
<feature type="compositionally biased region" description="Basic residues" evidence="1">
    <location>
        <begin position="1"/>
        <end position="13"/>
    </location>
</feature>
<keyword evidence="3" id="KW-1185">Reference proteome</keyword>
<dbReference type="InterPro" id="IPR010428">
    <property type="entry name" value="Zincin_1"/>
</dbReference>